<evidence type="ECO:0000256" key="1">
    <source>
        <dbReference type="SAM" id="Phobius"/>
    </source>
</evidence>
<protein>
    <submittedName>
        <fullName evidence="2">HXXEE domain-containing protein</fullName>
    </submittedName>
</protein>
<feature type="transmembrane region" description="Helical" evidence="1">
    <location>
        <begin position="67"/>
        <end position="87"/>
    </location>
</feature>
<dbReference type="Pfam" id="PF13787">
    <property type="entry name" value="HXXEE"/>
    <property type="match status" value="1"/>
</dbReference>
<sequence length="180" mass="18467">MTHTPSDQHVGPAVTFGLLAAWALHDTEELAAAPGWLRRNVPVLRERFPGVPEALWRRAGSVDGRQFAVAVGMVGSIVAAASAAGAATGGRSAVYQAALNAFGLHGLVHLAQAAALRGYTPGSATSPVVVVPFTLWARARLRRAGVLRPTRPRDLALGLALAGAAAAGSHAAAHRLLGGR</sequence>
<name>A0ABW6KRZ4_9ACTN</name>
<feature type="transmembrane region" description="Helical" evidence="1">
    <location>
        <begin position="157"/>
        <end position="177"/>
    </location>
</feature>
<organism evidence="2 3">
    <name type="scientific">Streptomyces kebangsaanensis</name>
    <dbReference type="NCBI Taxonomy" id="864058"/>
    <lineage>
        <taxon>Bacteria</taxon>
        <taxon>Bacillati</taxon>
        <taxon>Actinomycetota</taxon>
        <taxon>Actinomycetes</taxon>
        <taxon>Kitasatosporales</taxon>
        <taxon>Streptomycetaceae</taxon>
        <taxon>Streptomyces</taxon>
    </lineage>
</organism>
<keyword evidence="1" id="KW-0472">Membrane</keyword>
<dbReference type="EMBL" id="JBIAFJ010000007">
    <property type="protein sequence ID" value="MFE9170179.1"/>
    <property type="molecule type" value="Genomic_DNA"/>
</dbReference>
<dbReference type="Proteomes" id="UP001601197">
    <property type="component" value="Unassembled WGS sequence"/>
</dbReference>
<keyword evidence="1" id="KW-1133">Transmembrane helix</keyword>
<proteinExistence type="predicted"/>
<evidence type="ECO:0000313" key="3">
    <source>
        <dbReference type="Proteomes" id="UP001601197"/>
    </source>
</evidence>
<accession>A0ABW6KRZ4</accession>
<dbReference type="RefSeq" id="WP_388346131.1">
    <property type="nucleotide sequence ID" value="NZ_JBIAFJ010000007.1"/>
</dbReference>
<keyword evidence="3" id="KW-1185">Reference proteome</keyword>
<evidence type="ECO:0000313" key="2">
    <source>
        <dbReference type="EMBL" id="MFE9170179.1"/>
    </source>
</evidence>
<reference evidence="2 3" key="1">
    <citation type="submission" date="2024-10" db="EMBL/GenBank/DDBJ databases">
        <title>The Natural Products Discovery Center: Release of the First 8490 Sequenced Strains for Exploring Actinobacteria Biosynthetic Diversity.</title>
        <authorList>
            <person name="Kalkreuter E."/>
            <person name="Kautsar S.A."/>
            <person name="Yang D."/>
            <person name="Bader C.D."/>
            <person name="Teijaro C.N."/>
            <person name="Fluegel L."/>
            <person name="Davis C.M."/>
            <person name="Simpson J.R."/>
            <person name="Lauterbach L."/>
            <person name="Steele A.D."/>
            <person name="Gui C."/>
            <person name="Meng S."/>
            <person name="Li G."/>
            <person name="Viehrig K."/>
            <person name="Ye F."/>
            <person name="Su P."/>
            <person name="Kiefer A.F."/>
            <person name="Nichols A."/>
            <person name="Cepeda A.J."/>
            <person name="Yan W."/>
            <person name="Fan B."/>
            <person name="Jiang Y."/>
            <person name="Adhikari A."/>
            <person name="Zheng C.-J."/>
            <person name="Schuster L."/>
            <person name="Cowan T.M."/>
            <person name="Smanski M.J."/>
            <person name="Chevrette M.G."/>
            <person name="De Carvalho L.P.S."/>
            <person name="Shen B."/>
        </authorList>
    </citation>
    <scope>NUCLEOTIDE SEQUENCE [LARGE SCALE GENOMIC DNA]</scope>
    <source>
        <strain evidence="2 3">NPDC007147</strain>
    </source>
</reference>
<comment type="caution">
    <text evidence="2">The sequence shown here is derived from an EMBL/GenBank/DDBJ whole genome shotgun (WGS) entry which is preliminary data.</text>
</comment>
<keyword evidence="1" id="KW-0812">Transmembrane</keyword>
<dbReference type="InterPro" id="IPR025671">
    <property type="entry name" value="HXXEE"/>
</dbReference>
<gene>
    <name evidence="2" type="ORF">ACFYNZ_11735</name>
</gene>
<feature type="transmembrane region" description="Helical" evidence="1">
    <location>
        <begin position="118"/>
        <end position="137"/>
    </location>
</feature>